<dbReference type="EMBL" id="JAULSN010000010">
    <property type="protein sequence ID" value="KAK3362003.1"/>
    <property type="molecule type" value="Genomic_DNA"/>
</dbReference>
<feature type="chain" id="PRO_5042224086" evidence="1">
    <location>
        <begin position="23"/>
        <end position="169"/>
    </location>
</feature>
<evidence type="ECO:0000313" key="3">
    <source>
        <dbReference type="Proteomes" id="UP001287356"/>
    </source>
</evidence>
<organism evidence="2 3">
    <name type="scientific">Lasiosphaeria ovina</name>
    <dbReference type="NCBI Taxonomy" id="92902"/>
    <lineage>
        <taxon>Eukaryota</taxon>
        <taxon>Fungi</taxon>
        <taxon>Dikarya</taxon>
        <taxon>Ascomycota</taxon>
        <taxon>Pezizomycotina</taxon>
        <taxon>Sordariomycetes</taxon>
        <taxon>Sordariomycetidae</taxon>
        <taxon>Sordariales</taxon>
        <taxon>Lasiosphaeriaceae</taxon>
        <taxon>Lasiosphaeria</taxon>
    </lineage>
</organism>
<protein>
    <submittedName>
        <fullName evidence="2">Uncharacterized protein</fullName>
    </submittedName>
</protein>
<accession>A0AAE0MZF1</accession>
<reference evidence="2" key="2">
    <citation type="submission" date="2023-06" db="EMBL/GenBank/DDBJ databases">
        <authorList>
            <consortium name="Lawrence Berkeley National Laboratory"/>
            <person name="Haridas S."/>
            <person name="Hensen N."/>
            <person name="Bonometti L."/>
            <person name="Westerberg I."/>
            <person name="Brannstrom I.O."/>
            <person name="Guillou S."/>
            <person name="Cros-Aarteil S."/>
            <person name="Calhoun S."/>
            <person name="Kuo A."/>
            <person name="Mondo S."/>
            <person name="Pangilinan J."/>
            <person name="Riley R."/>
            <person name="Labutti K."/>
            <person name="Andreopoulos B."/>
            <person name="Lipzen A."/>
            <person name="Chen C."/>
            <person name="Yanf M."/>
            <person name="Daum C."/>
            <person name="Ng V."/>
            <person name="Clum A."/>
            <person name="Steindorff A."/>
            <person name="Ohm R."/>
            <person name="Martin F."/>
            <person name="Silar P."/>
            <person name="Natvig D."/>
            <person name="Lalanne C."/>
            <person name="Gautier V."/>
            <person name="Ament-Velasquez S.L."/>
            <person name="Kruys A."/>
            <person name="Hutchinson M.I."/>
            <person name="Powell A.J."/>
            <person name="Barry K."/>
            <person name="Miller A.N."/>
            <person name="Grigoriev I.V."/>
            <person name="Debuchy R."/>
            <person name="Gladieux P."/>
            <person name="Thoren M.H."/>
            <person name="Johannesson H."/>
        </authorList>
    </citation>
    <scope>NUCLEOTIDE SEQUENCE</scope>
    <source>
        <strain evidence="2">CBS 958.72</strain>
    </source>
</reference>
<evidence type="ECO:0000256" key="1">
    <source>
        <dbReference type="SAM" id="SignalP"/>
    </source>
</evidence>
<dbReference type="Proteomes" id="UP001287356">
    <property type="component" value="Unassembled WGS sequence"/>
</dbReference>
<keyword evidence="1" id="KW-0732">Signal</keyword>
<gene>
    <name evidence="2" type="ORF">B0T24DRAFT_99728</name>
</gene>
<name>A0AAE0MZF1_9PEZI</name>
<evidence type="ECO:0000313" key="2">
    <source>
        <dbReference type="EMBL" id="KAK3362003.1"/>
    </source>
</evidence>
<proteinExistence type="predicted"/>
<comment type="caution">
    <text evidence="2">The sequence shown here is derived from an EMBL/GenBank/DDBJ whole genome shotgun (WGS) entry which is preliminary data.</text>
</comment>
<reference evidence="2" key="1">
    <citation type="journal article" date="2023" name="Mol. Phylogenet. Evol.">
        <title>Genome-scale phylogeny and comparative genomics of the fungal order Sordariales.</title>
        <authorList>
            <person name="Hensen N."/>
            <person name="Bonometti L."/>
            <person name="Westerberg I."/>
            <person name="Brannstrom I.O."/>
            <person name="Guillou S."/>
            <person name="Cros-Aarteil S."/>
            <person name="Calhoun S."/>
            <person name="Haridas S."/>
            <person name="Kuo A."/>
            <person name="Mondo S."/>
            <person name="Pangilinan J."/>
            <person name="Riley R."/>
            <person name="LaButti K."/>
            <person name="Andreopoulos B."/>
            <person name="Lipzen A."/>
            <person name="Chen C."/>
            <person name="Yan M."/>
            <person name="Daum C."/>
            <person name="Ng V."/>
            <person name="Clum A."/>
            <person name="Steindorff A."/>
            <person name="Ohm R.A."/>
            <person name="Martin F."/>
            <person name="Silar P."/>
            <person name="Natvig D.O."/>
            <person name="Lalanne C."/>
            <person name="Gautier V."/>
            <person name="Ament-Velasquez S.L."/>
            <person name="Kruys A."/>
            <person name="Hutchinson M.I."/>
            <person name="Powell A.J."/>
            <person name="Barry K."/>
            <person name="Miller A.N."/>
            <person name="Grigoriev I.V."/>
            <person name="Debuchy R."/>
            <person name="Gladieux P."/>
            <person name="Hiltunen Thoren M."/>
            <person name="Johannesson H."/>
        </authorList>
    </citation>
    <scope>NUCLEOTIDE SEQUENCE</scope>
    <source>
        <strain evidence="2">CBS 958.72</strain>
    </source>
</reference>
<feature type="signal peptide" evidence="1">
    <location>
        <begin position="1"/>
        <end position="22"/>
    </location>
</feature>
<keyword evidence="3" id="KW-1185">Reference proteome</keyword>
<dbReference type="PROSITE" id="PS51257">
    <property type="entry name" value="PROKAR_LIPOPROTEIN"/>
    <property type="match status" value="1"/>
</dbReference>
<dbReference type="AlphaFoldDB" id="A0AAE0MZF1"/>
<sequence>MFGKSTLASVLLLLATASCLDAAVANVPVGDIGISLFSEPAFDGNNCSIKASDLKEGECISLPAAIKVKSVKKGLGSKCCILYRAPCPKTPQTSLYSQNIGYLNQRVFADIGDLAPYGFADIVRSVVCPSDDVCVGIKMDKDLSPETNFPMGLFWVDIRYIPARKGLGP</sequence>